<accession>A0A4Y1WRU2</accession>
<feature type="region of interest" description="Disordered" evidence="1">
    <location>
        <begin position="82"/>
        <end position="104"/>
    </location>
</feature>
<reference evidence="3" key="1">
    <citation type="submission" date="2019-06" db="EMBL/GenBank/DDBJ databases">
        <title>Alistipes onderdonkii subsp. vulgaris subsp. nov., Alistipes dispar sp. nov. and Alistipes communis sp. nov., isolated from human faeces, and creation of Alistipes onderdonkii subsp. onderdonkii subsp. nov.</title>
        <authorList>
            <person name="Sakamoto M."/>
            <person name="Ikeyama N."/>
            <person name="Ogata Y."/>
            <person name="Suda W."/>
            <person name="Iino T."/>
            <person name="Hattori M."/>
            <person name="Ohkuma M."/>
        </authorList>
    </citation>
    <scope>NUCLEOTIDE SEQUENCE [LARGE SCALE GENOMIC DNA]</scope>
    <source>
        <strain evidence="3">5CBH24</strain>
    </source>
</reference>
<keyword evidence="3" id="KW-1185">Reference proteome</keyword>
<gene>
    <name evidence="2" type="ORF">A5CBH24_01790</name>
</gene>
<evidence type="ECO:0000313" key="2">
    <source>
        <dbReference type="EMBL" id="BBL02866.1"/>
    </source>
</evidence>
<dbReference type="AlphaFoldDB" id="A0A4Y1WRU2"/>
<dbReference type="KEGG" id="acou:A5CBH24_01790"/>
<evidence type="ECO:0000313" key="3">
    <source>
        <dbReference type="Proteomes" id="UP000318946"/>
    </source>
</evidence>
<protein>
    <submittedName>
        <fullName evidence="2">Uncharacterized protein</fullName>
    </submittedName>
</protein>
<evidence type="ECO:0000256" key="1">
    <source>
        <dbReference type="SAM" id="MobiDB-lite"/>
    </source>
</evidence>
<dbReference type="EMBL" id="AP019735">
    <property type="protein sequence ID" value="BBL02866.1"/>
    <property type="molecule type" value="Genomic_DNA"/>
</dbReference>
<feature type="compositionally biased region" description="Basic and acidic residues" evidence="1">
    <location>
        <begin position="84"/>
        <end position="104"/>
    </location>
</feature>
<sequence>MMKTCSRDLLQQMTETYKTRIAGTDDFRSTLDALFFTALRAARESDTLRQFDCFKEAERYLLRIAASSYLSGLMAGMAVGGKNCDAEKSSDAPTRREKDGQRSA</sequence>
<proteinExistence type="predicted"/>
<organism evidence="2 3">
    <name type="scientific">Alistipes communis</name>
    <dbReference type="NCBI Taxonomy" id="2585118"/>
    <lineage>
        <taxon>Bacteria</taxon>
        <taxon>Pseudomonadati</taxon>
        <taxon>Bacteroidota</taxon>
        <taxon>Bacteroidia</taxon>
        <taxon>Bacteroidales</taxon>
        <taxon>Rikenellaceae</taxon>
        <taxon>Alistipes</taxon>
    </lineage>
</organism>
<name>A0A4Y1WRU2_9BACT</name>
<dbReference type="Proteomes" id="UP000318946">
    <property type="component" value="Chromosome"/>
</dbReference>